<evidence type="ECO:0000313" key="6">
    <source>
        <dbReference type="Proteomes" id="UP000694864"/>
    </source>
</evidence>
<reference evidence="7" key="2">
    <citation type="submission" date="2025-08" db="UniProtKB">
        <authorList>
            <consortium name="RefSeq"/>
        </authorList>
    </citation>
    <scope>IDENTIFICATION</scope>
    <source>
        <tissue evidence="7">Leaf</tissue>
    </source>
</reference>
<organism evidence="6 7">
    <name type="scientific">Camelina sativa</name>
    <name type="common">False flax</name>
    <name type="synonym">Myagrum sativum</name>
    <dbReference type="NCBI Taxonomy" id="90675"/>
    <lineage>
        <taxon>Eukaryota</taxon>
        <taxon>Viridiplantae</taxon>
        <taxon>Streptophyta</taxon>
        <taxon>Embryophyta</taxon>
        <taxon>Tracheophyta</taxon>
        <taxon>Spermatophyta</taxon>
        <taxon>Magnoliopsida</taxon>
        <taxon>eudicotyledons</taxon>
        <taxon>Gunneridae</taxon>
        <taxon>Pentapetalae</taxon>
        <taxon>rosids</taxon>
        <taxon>malvids</taxon>
        <taxon>Brassicales</taxon>
        <taxon>Brassicaceae</taxon>
        <taxon>Camelineae</taxon>
        <taxon>Camelina</taxon>
    </lineage>
</organism>
<dbReference type="CDD" id="cd15797">
    <property type="entry name" value="PMEI"/>
    <property type="match status" value="1"/>
</dbReference>
<evidence type="ECO:0000313" key="7">
    <source>
        <dbReference type="RefSeq" id="XP_019096389.1"/>
    </source>
</evidence>
<keyword evidence="2" id="KW-1015">Disulfide bond</keyword>
<dbReference type="SMART" id="SM00856">
    <property type="entry name" value="PMEI"/>
    <property type="match status" value="1"/>
</dbReference>
<dbReference type="Gene3D" id="1.20.140.40">
    <property type="entry name" value="Invertase/pectin methylesterase inhibitor family protein"/>
    <property type="match status" value="1"/>
</dbReference>
<dbReference type="NCBIfam" id="TIGR01614">
    <property type="entry name" value="PME_inhib"/>
    <property type="match status" value="1"/>
</dbReference>
<feature type="domain" description="Pectinesterase inhibitor" evidence="5">
    <location>
        <begin position="35"/>
        <end position="181"/>
    </location>
</feature>
<feature type="signal peptide" evidence="4">
    <location>
        <begin position="1"/>
        <end position="27"/>
    </location>
</feature>
<dbReference type="RefSeq" id="XP_019096389.1">
    <property type="nucleotide sequence ID" value="XM_019240844.1"/>
</dbReference>
<keyword evidence="1 4" id="KW-0732">Signal</keyword>
<dbReference type="InterPro" id="IPR035513">
    <property type="entry name" value="Invertase/methylesterase_inhib"/>
</dbReference>
<evidence type="ECO:0000256" key="3">
    <source>
        <dbReference type="ARBA" id="ARBA00038471"/>
    </source>
</evidence>
<dbReference type="InterPro" id="IPR034086">
    <property type="entry name" value="PMEI_plant"/>
</dbReference>
<evidence type="ECO:0000256" key="2">
    <source>
        <dbReference type="ARBA" id="ARBA00023157"/>
    </source>
</evidence>
<dbReference type="Pfam" id="PF04043">
    <property type="entry name" value="PMEI"/>
    <property type="match status" value="1"/>
</dbReference>
<dbReference type="GeneID" id="104767573"/>
<dbReference type="InterPro" id="IPR006501">
    <property type="entry name" value="Pectinesterase_inhib_dom"/>
</dbReference>
<protein>
    <submittedName>
        <fullName evidence="7">Uncharacterized protein LOC104767573</fullName>
    </submittedName>
</protein>
<sequence length="190" mass="21236">MAFPCVKRIVLSVLPLLLLLSVSPVSSSLSPSDKVTKDLLYQLCSQPAIFNHFCIIWLTNDPTTFTLNFYGLLGLVIQKTQLYGYKNLAMMKSLVRTTTDPMLKIPYGSCVTYYESAIKSMEEAIKFAILKKYELTSHAAGKAFSSINACEAELAGRNTVPSDVPLRNLQFKRMCNIVRVFSDVLTAKNY</sequence>
<keyword evidence="6" id="KW-1185">Reference proteome</keyword>
<feature type="chain" id="PRO_5046137371" evidence="4">
    <location>
        <begin position="28"/>
        <end position="190"/>
    </location>
</feature>
<dbReference type="Proteomes" id="UP000694864">
    <property type="component" value="Chromosome 19"/>
</dbReference>
<dbReference type="SUPFAM" id="SSF101148">
    <property type="entry name" value="Plant invertase/pectin methylesterase inhibitor"/>
    <property type="match status" value="1"/>
</dbReference>
<proteinExistence type="inferred from homology"/>
<name>A0ABM1RBK1_CAMSA</name>
<reference evidence="6" key="1">
    <citation type="journal article" date="2014" name="Nat. Commun.">
        <title>The emerging biofuel crop Camelina sativa retains a highly undifferentiated hexaploid genome structure.</title>
        <authorList>
            <person name="Kagale S."/>
            <person name="Koh C."/>
            <person name="Nixon J."/>
            <person name="Bollina V."/>
            <person name="Clarke W.E."/>
            <person name="Tuteja R."/>
            <person name="Spillane C."/>
            <person name="Robinson S.J."/>
            <person name="Links M.G."/>
            <person name="Clarke C."/>
            <person name="Higgins E.E."/>
            <person name="Huebert T."/>
            <person name="Sharpe A.G."/>
            <person name="Parkin I.A."/>
        </authorList>
    </citation>
    <scope>NUCLEOTIDE SEQUENCE [LARGE SCALE GENOMIC DNA]</scope>
    <source>
        <strain evidence="6">cv. DH55</strain>
    </source>
</reference>
<evidence type="ECO:0000256" key="1">
    <source>
        <dbReference type="ARBA" id="ARBA00022729"/>
    </source>
</evidence>
<dbReference type="InterPro" id="IPR052421">
    <property type="entry name" value="PCW_Enzyme_Inhibitor"/>
</dbReference>
<evidence type="ECO:0000256" key="4">
    <source>
        <dbReference type="SAM" id="SignalP"/>
    </source>
</evidence>
<gene>
    <name evidence="7" type="primary">LOC104767573</name>
</gene>
<dbReference type="PANTHER" id="PTHR36710">
    <property type="entry name" value="PECTINESTERASE INHIBITOR-LIKE"/>
    <property type="match status" value="1"/>
</dbReference>
<dbReference type="PANTHER" id="PTHR36710:SF4">
    <property type="entry name" value="PLANT INVERTASE_PECTIN METHYLESTERASE INHIBITOR SUPERFAMILY PROTEIN"/>
    <property type="match status" value="1"/>
</dbReference>
<accession>A0ABM1RBK1</accession>
<comment type="similarity">
    <text evidence="3">Belongs to the PMEI family.</text>
</comment>
<evidence type="ECO:0000259" key="5">
    <source>
        <dbReference type="SMART" id="SM00856"/>
    </source>
</evidence>